<evidence type="ECO:0000256" key="1">
    <source>
        <dbReference type="SAM" id="MobiDB-lite"/>
    </source>
</evidence>
<feature type="region of interest" description="Disordered" evidence="1">
    <location>
        <begin position="16"/>
        <end position="37"/>
    </location>
</feature>
<evidence type="ECO:0000313" key="3">
    <source>
        <dbReference type="EMBL" id="SVP93341.1"/>
    </source>
</evidence>
<reference evidence="3" key="1">
    <citation type="submission" date="2018-07" db="EMBL/GenBank/DDBJ databases">
        <authorList>
            <person name="Quirk P.G."/>
            <person name="Krulwich T.A."/>
        </authorList>
    </citation>
    <scope>NUCLEOTIDE SEQUENCE</scope>
    <source>
        <strain evidence="3">Anand</strain>
    </source>
</reference>
<name>A0A3B0NAE1_THEAN</name>
<protein>
    <submittedName>
        <fullName evidence="3">Uncharacterized protein</fullName>
    </submittedName>
</protein>
<evidence type="ECO:0000313" key="2">
    <source>
        <dbReference type="EMBL" id="SVP92537.1"/>
    </source>
</evidence>
<dbReference type="AlphaFoldDB" id="A0A3B0NAE1"/>
<dbReference type="EMBL" id="UIVS01000003">
    <property type="protein sequence ID" value="SVP92537.1"/>
    <property type="molecule type" value="Genomic_DNA"/>
</dbReference>
<organism evidence="3">
    <name type="scientific">Theileria annulata</name>
    <dbReference type="NCBI Taxonomy" id="5874"/>
    <lineage>
        <taxon>Eukaryota</taxon>
        <taxon>Sar</taxon>
        <taxon>Alveolata</taxon>
        <taxon>Apicomplexa</taxon>
        <taxon>Aconoidasida</taxon>
        <taxon>Piroplasmida</taxon>
        <taxon>Theileriidae</taxon>
        <taxon>Theileria</taxon>
    </lineage>
</organism>
<dbReference type="VEuPathDB" id="PiroplasmaDB:TA03260"/>
<gene>
    <name evidence="3" type="ORF">TAT_000233200</name>
    <name evidence="2" type="ORF">TAV_000233300</name>
</gene>
<dbReference type="EMBL" id="UIVT01000003">
    <property type="protein sequence ID" value="SVP93341.1"/>
    <property type="molecule type" value="Genomic_DNA"/>
</dbReference>
<sequence>MNLEKIKMPLFFYQTHKQPQDGANELDNSNSKESDLEKVNGKLEEMEMIQVVPLKMLKAHHYTEDELKKMNDNGESREIYEYLFMVLK</sequence>
<proteinExistence type="predicted"/>
<accession>A0A3B0NAE1</accession>